<dbReference type="PANTHER" id="PTHR34039:SF1">
    <property type="entry name" value="UPF0102 PROTEIN YRAN"/>
    <property type="match status" value="1"/>
</dbReference>
<evidence type="ECO:0000313" key="4">
    <source>
        <dbReference type="Proteomes" id="UP000068164"/>
    </source>
</evidence>
<dbReference type="OrthoDB" id="9812968at2"/>
<gene>
    <name evidence="3" type="ORF">AS026_09315</name>
</gene>
<dbReference type="AlphaFoldDB" id="A0A109JJV3"/>
<accession>A0A109JJV3</accession>
<sequence length="133" mass="15247">MGDRAAAADRRRALGRGQVSEYLAALYLMLKGYRIVALRYRTKLGEIDIIAKRNLAIFVEVKARREEMSAIDAVSPTAQNRIRAASDLWLQRQRDYALLSWRYDIVAILPGRLPRTFRMPSDVIAIACKRIRL</sequence>
<dbReference type="GO" id="GO:0003676">
    <property type="term" value="F:nucleic acid binding"/>
    <property type="evidence" value="ECO:0007669"/>
    <property type="project" value="InterPro"/>
</dbReference>
<dbReference type="SUPFAM" id="SSF52980">
    <property type="entry name" value="Restriction endonuclease-like"/>
    <property type="match status" value="1"/>
</dbReference>
<dbReference type="InterPro" id="IPR011335">
    <property type="entry name" value="Restrct_endonuc-II-like"/>
</dbReference>
<comment type="caution">
    <text evidence="3">The sequence shown here is derived from an EMBL/GenBank/DDBJ whole genome shotgun (WGS) entry which is preliminary data.</text>
</comment>
<keyword evidence="3" id="KW-0540">Nuclease</keyword>
<protein>
    <recommendedName>
        <fullName evidence="2">UPF0102 protein AS026_09315</fullName>
    </recommendedName>
</protein>
<name>A0A109JJV3_9HYPH</name>
<dbReference type="Gene3D" id="3.40.1350.10">
    <property type="match status" value="1"/>
</dbReference>
<dbReference type="HAMAP" id="MF_00048">
    <property type="entry name" value="UPF0102"/>
    <property type="match status" value="1"/>
</dbReference>
<dbReference type="InterPro" id="IPR003509">
    <property type="entry name" value="UPF0102_YraN-like"/>
</dbReference>
<dbReference type="EMBL" id="LNCD01000085">
    <property type="protein sequence ID" value="KWV50397.1"/>
    <property type="molecule type" value="Genomic_DNA"/>
</dbReference>
<dbReference type="Proteomes" id="UP000068164">
    <property type="component" value="Unassembled WGS sequence"/>
</dbReference>
<comment type="similarity">
    <text evidence="1 2">Belongs to the UPF0102 family.</text>
</comment>
<keyword evidence="4" id="KW-1185">Reference proteome</keyword>
<evidence type="ECO:0000256" key="1">
    <source>
        <dbReference type="ARBA" id="ARBA00006738"/>
    </source>
</evidence>
<dbReference type="Pfam" id="PF02021">
    <property type="entry name" value="UPF0102"/>
    <property type="match status" value="1"/>
</dbReference>
<evidence type="ECO:0000313" key="3">
    <source>
        <dbReference type="EMBL" id="KWV50397.1"/>
    </source>
</evidence>
<proteinExistence type="inferred from homology"/>
<dbReference type="GO" id="GO:0004519">
    <property type="term" value="F:endonuclease activity"/>
    <property type="evidence" value="ECO:0007669"/>
    <property type="project" value="UniProtKB-KW"/>
</dbReference>
<reference evidence="3 4" key="1">
    <citation type="submission" date="2015-11" db="EMBL/GenBank/DDBJ databases">
        <title>Draft Genome Sequence of the Strain BR 10423 (Rhizobium sp.) isolated from nodules of Mimosa pudica.</title>
        <authorList>
            <person name="Barauna A.C."/>
            <person name="Zilli J.E."/>
            <person name="Simoes-Araujo J.L."/>
            <person name="Reis V.M."/>
            <person name="James E.K."/>
            <person name="Reis F.B.Jr."/>
            <person name="Rouws L.F."/>
            <person name="Passos S.R."/>
            <person name="Gois S.R."/>
        </authorList>
    </citation>
    <scope>NUCLEOTIDE SEQUENCE [LARGE SCALE GENOMIC DNA]</scope>
    <source>
        <strain evidence="3 4">BR10423</strain>
    </source>
</reference>
<keyword evidence="3" id="KW-0378">Hydrolase</keyword>
<dbReference type="NCBIfam" id="NF009151">
    <property type="entry name" value="PRK12497.1-5"/>
    <property type="match status" value="1"/>
</dbReference>
<keyword evidence="3" id="KW-0255">Endonuclease</keyword>
<dbReference type="InterPro" id="IPR011856">
    <property type="entry name" value="tRNA_endonuc-like_dom_sf"/>
</dbReference>
<dbReference type="PANTHER" id="PTHR34039">
    <property type="entry name" value="UPF0102 PROTEIN YRAN"/>
    <property type="match status" value="1"/>
</dbReference>
<dbReference type="RefSeq" id="WP_062371401.1">
    <property type="nucleotide sequence ID" value="NZ_LNCD01000085.1"/>
</dbReference>
<evidence type="ECO:0000256" key="2">
    <source>
        <dbReference type="HAMAP-Rule" id="MF_00048"/>
    </source>
</evidence>
<organism evidence="3 4">
    <name type="scientific">Rhizobium altiplani</name>
    <dbReference type="NCBI Taxonomy" id="1864509"/>
    <lineage>
        <taxon>Bacteria</taxon>
        <taxon>Pseudomonadati</taxon>
        <taxon>Pseudomonadota</taxon>
        <taxon>Alphaproteobacteria</taxon>
        <taxon>Hyphomicrobiales</taxon>
        <taxon>Rhizobiaceae</taxon>
        <taxon>Rhizobium/Agrobacterium group</taxon>
        <taxon>Rhizobium</taxon>
    </lineage>
</organism>